<accession>A0AAV6GFD8</accession>
<dbReference type="EMBL" id="JADWDJ010000012">
    <property type="protein sequence ID" value="KAG5272151.1"/>
    <property type="molecule type" value="Genomic_DNA"/>
</dbReference>
<gene>
    <name evidence="1" type="ORF">AALO_G00162210</name>
</gene>
<reference evidence="1" key="1">
    <citation type="submission" date="2020-10" db="EMBL/GenBank/DDBJ databases">
        <title>Chromosome-scale genome assembly of the Allis shad, Alosa alosa.</title>
        <authorList>
            <person name="Margot Z."/>
            <person name="Christophe K."/>
            <person name="Cabau C."/>
            <person name="Louis A."/>
            <person name="Berthelot C."/>
            <person name="Parey E."/>
            <person name="Roest Crollius H."/>
            <person name="Montfort J."/>
            <person name="Robinson-Rechavi M."/>
            <person name="Bucao C."/>
            <person name="Bouchez O."/>
            <person name="Gislard M."/>
            <person name="Lluch J."/>
            <person name="Milhes M."/>
            <person name="Lampietro C."/>
            <person name="Lopez Roques C."/>
            <person name="Donnadieu C."/>
            <person name="Braasch I."/>
            <person name="Desvignes T."/>
            <person name="Postlethwait J."/>
            <person name="Bobe J."/>
            <person name="Guiguen Y."/>
        </authorList>
    </citation>
    <scope>NUCLEOTIDE SEQUENCE</scope>
    <source>
        <strain evidence="1">M-15738</strain>
        <tissue evidence="1">Blood</tissue>
    </source>
</reference>
<dbReference type="AlphaFoldDB" id="A0AAV6GFD8"/>
<organism evidence="1 2">
    <name type="scientific">Alosa alosa</name>
    <name type="common">allis shad</name>
    <dbReference type="NCBI Taxonomy" id="278164"/>
    <lineage>
        <taxon>Eukaryota</taxon>
        <taxon>Metazoa</taxon>
        <taxon>Chordata</taxon>
        <taxon>Craniata</taxon>
        <taxon>Vertebrata</taxon>
        <taxon>Euteleostomi</taxon>
        <taxon>Actinopterygii</taxon>
        <taxon>Neopterygii</taxon>
        <taxon>Teleostei</taxon>
        <taxon>Clupei</taxon>
        <taxon>Clupeiformes</taxon>
        <taxon>Clupeoidei</taxon>
        <taxon>Clupeidae</taxon>
        <taxon>Alosa</taxon>
    </lineage>
</organism>
<evidence type="ECO:0000313" key="2">
    <source>
        <dbReference type="Proteomes" id="UP000823561"/>
    </source>
</evidence>
<dbReference type="Proteomes" id="UP000823561">
    <property type="component" value="Chromosome 12"/>
</dbReference>
<evidence type="ECO:0000313" key="1">
    <source>
        <dbReference type="EMBL" id="KAG5272151.1"/>
    </source>
</evidence>
<name>A0AAV6GFD8_9TELE</name>
<sequence length="149" mass="16411">MASYPTGDVDTALTPCFCASGLLGLACEVCPLIVSGAFSLHSPNTHTHTRTHRQLLADLHNGTESLESHGHSMLHAKHNNTAWPCKVLEKPFVLCQKESILWCLNGILNSAQLCWCNCVKVCGSVMKNQAFKMSFPFLFCALDCGRFRK</sequence>
<protein>
    <submittedName>
        <fullName evidence="1">Uncharacterized protein</fullName>
    </submittedName>
</protein>
<proteinExistence type="predicted"/>
<comment type="caution">
    <text evidence="1">The sequence shown here is derived from an EMBL/GenBank/DDBJ whole genome shotgun (WGS) entry which is preliminary data.</text>
</comment>
<keyword evidence="2" id="KW-1185">Reference proteome</keyword>